<dbReference type="GO" id="GO:0000466">
    <property type="term" value="P:maturation of 5.8S rRNA from tricistronic rRNA transcript (SSU-rRNA, 5.8S rRNA, LSU-rRNA)"/>
    <property type="evidence" value="ECO:0007669"/>
    <property type="project" value="TreeGrafter"/>
</dbReference>
<dbReference type="OrthoDB" id="5414547at2759"/>
<dbReference type="GO" id="GO:0042134">
    <property type="term" value="F:rRNA primary transcript binding"/>
    <property type="evidence" value="ECO:0007669"/>
    <property type="project" value="InterPro"/>
</dbReference>
<comment type="caution">
    <text evidence="3">The sequence shown here is derived from an EMBL/GenBank/DDBJ whole genome shotgun (WGS) entry which is preliminary data.</text>
</comment>
<evidence type="ECO:0000256" key="1">
    <source>
        <dbReference type="SAM" id="MobiDB-lite"/>
    </source>
</evidence>
<dbReference type="GO" id="GO:0000172">
    <property type="term" value="C:ribonuclease MRP complex"/>
    <property type="evidence" value="ECO:0007669"/>
    <property type="project" value="InterPro"/>
</dbReference>
<name>A0A9N9V7A6_9HYPO</name>
<sequence>MNLSSPAVARTTPTGESIPDTVAHLRALLDAFNHRHKNQHHSSHWWSHFSRLRRSLCSLLDRDGNPSSSHARWLQSHVLPRSYKMPSQIFIRLPKMIPSLVNITPTLMLSFRENYVLILFRAFSQLAADNQHAPLGLLLLTVLARVHALLTYILPAEEQAPALSSIQQALPRVAPDHVSKVDKGITVARDSRKNTRAESLTVSSKSLDKPSRPKLAAEEKKSSKKSKKKKRDELSSLFGSLT</sequence>
<evidence type="ECO:0000313" key="3">
    <source>
        <dbReference type="EMBL" id="CAH0016555.1"/>
    </source>
</evidence>
<evidence type="ECO:0000313" key="4">
    <source>
        <dbReference type="Proteomes" id="UP000696573"/>
    </source>
</evidence>
<feature type="region of interest" description="Disordered" evidence="1">
    <location>
        <begin position="192"/>
        <end position="242"/>
    </location>
</feature>
<feature type="compositionally biased region" description="Basic and acidic residues" evidence="1">
    <location>
        <begin position="206"/>
        <end position="221"/>
    </location>
</feature>
<dbReference type="EMBL" id="CABFNQ020000476">
    <property type="protein sequence ID" value="CAH0016555.1"/>
    <property type="molecule type" value="Genomic_DNA"/>
</dbReference>
<protein>
    <recommendedName>
        <fullName evidence="2">RNase MRP protein 1 RNA binding domain-containing protein</fullName>
    </recommendedName>
</protein>
<reference evidence="3" key="1">
    <citation type="submission" date="2021-10" db="EMBL/GenBank/DDBJ databases">
        <authorList>
            <person name="Piombo E."/>
        </authorList>
    </citation>
    <scope>NUCLEOTIDE SEQUENCE</scope>
</reference>
<gene>
    <name evidence="3" type="ORF">CRHIZ90672A_00017653</name>
</gene>
<evidence type="ECO:0000259" key="2">
    <source>
        <dbReference type="Pfam" id="PF20945"/>
    </source>
</evidence>
<dbReference type="InterPro" id="IPR047204">
    <property type="entry name" value="RMP1_RBD"/>
</dbReference>
<proteinExistence type="predicted"/>
<dbReference type="Proteomes" id="UP000696573">
    <property type="component" value="Unassembled WGS sequence"/>
</dbReference>
<dbReference type="PANTHER" id="PTHR37792">
    <property type="entry name" value="RIBONUCLEASE MRP PROTEIN SUBUNIT RMP1"/>
    <property type="match status" value="1"/>
</dbReference>
<dbReference type="AlphaFoldDB" id="A0A9N9V7A6"/>
<feature type="domain" description="RNase MRP protein 1 RNA binding" evidence="2">
    <location>
        <begin position="28"/>
        <end position="145"/>
    </location>
</feature>
<dbReference type="InterPro" id="IPR047205">
    <property type="entry name" value="RMP1"/>
</dbReference>
<accession>A0A9N9V7A6</accession>
<dbReference type="PANTHER" id="PTHR37792:SF1">
    <property type="entry name" value="RIBONUCLEASE MRP PROTEIN SUBUNIT RMP1"/>
    <property type="match status" value="1"/>
</dbReference>
<dbReference type="Pfam" id="PF20945">
    <property type="entry name" value="RMP1"/>
    <property type="match status" value="1"/>
</dbReference>
<dbReference type="GO" id="GO:0000294">
    <property type="term" value="P:nuclear-transcribed mRNA catabolic process, RNase MRP-dependent"/>
    <property type="evidence" value="ECO:0007669"/>
    <property type="project" value="TreeGrafter"/>
</dbReference>
<organism evidence="3 4">
    <name type="scientific">Clonostachys rhizophaga</name>
    <dbReference type="NCBI Taxonomy" id="160324"/>
    <lineage>
        <taxon>Eukaryota</taxon>
        <taxon>Fungi</taxon>
        <taxon>Dikarya</taxon>
        <taxon>Ascomycota</taxon>
        <taxon>Pezizomycotina</taxon>
        <taxon>Sordariomycetes</taxon>
        <taxon>Hypocreomycetidae</taxon>
        <taxon>Hypocreales</taxon>
        <taxon>Bionectriaceae</taxon>
        <taxon>Clonostachys</taxon>
    </lineage>
</organism>
<keyword evidence="4" id="KW-1185">Reference proteome</keyword>